<dbReference type="OrthoDB" id="9790057at2"/>
<dbReference type="Proteomes" id="UP000321926">
    <property type="component" value="Unassembled WGS sequence"/>
</dbReference>
<dbReference type="InterPro" id="IPR036514">
    <property type="entry name" value="SGNH_hydro_sf"/>
</dbReference>
<feature type="chain" id="PRO_5022971644" evidence="1">
    <location>
        <begin position="26"/>
        <end position="229"/>
    </location>
</feature>
<keyword evidence="4" id="KW-1185">Reference proteome</keyword>
<evidence type="ECO:0000259" key="2">
    <source>
        <dbReference type="Pfam" id="PF13472"/>
    </source>
</evidence>
<dbReference type="AlphaFoldDB" id="A0A5C8KDJ8"/>
<evidence type="ECO:0000313" key="3">
    <source>
        <dbReference type="EMBL" id="TXK49368.1"/>
    </source>
</evidence>
<dbReference type="Pfam" id="PF13472">
    <property type="entry name" value="Lipase_GDSL_2"/>
    <property type="match status" value="1"/>
</dbReference>
<dbReference type="PANTHER" id="PTHR30383:SF5">
    <property type="entry name" value="SGNH HYDROLASE-TYPE ESTERASE DOMAIN-CONTAINING PROTEIN"/>
    <property type="match status" value="1"/>
</dbReference>
<dbReference type="InterPro" id="IPR013830">
    <property type="entry name" value="SGNH_hydro"/>
</dbReference>
<evidence type="ECO:0000256" key="1">
    <source>
        <dbReference type="SAM" id="SignalP"/>
    </source>
</evidence>
<gene>
    <name evidence="3" type="ORF">FVR03_06430</name>
</gene>
<feature type="signal peptide" evidence="1">
    <location>
        <begin position="1"/>
        <end position="25"/>
    </location>
</feature>
<dbReference type="EMBL" id="VRTY01000017">
    <property type="protein sequence ID" value="TXK49368.1"/>
    <property type="molecule type" value="Genomic_DNA"/>
</dbReference>
<dbReference type="InterPro" id="IPR051532">
    <property type="entry name" value="Ester_Hydrolysis_Enzymes"/>
</dbReference>
<dbReference type="RefSeq" id="WP_147920912.1">
    <property type="nucleotide sequence ID" value="NZ_VRTY01000017.1"/>
</dbReference>
<feature type="domain" description="SGNH hydrolase-type esterase" evidence="2">
    <location>
        <begin position="60"/>
        <end position="215"/>
    </location>
</feature>
<reference evidence="3 4" key="1">
    <citation type="submission" date="2019-08" db="EMBL/GenBank/DDBJ databases">
        <authorList>
            <person name="Shi S."/>
        </authorList>
    </citation>
    <scope>NUCLEOTIDE SEQUENCE [LARGE SCALE GENOMIC DNA]</scope>
    <source>
        <strain evidence="3 4">GY10130</strain>
    </source>
</reference>
<sequence length="229" mass="26889">MKKKHLLTSLILLALCFTCFYRVQAQELPLPPFWNEIQEFKQQDSVQMPPKEAILFVGSSSFRLWPNMQQMLPEYTVINRGFGGSNLLDLKRYLPDIVFPYQPRQIVIYSGENDIASDTVEAEEVLLRFENVFQAIREELPEVPIVYITIKPSPDRERYMPLMRKANELIKNYLNDKPKTTFIDVYKPMLQKNGKPRTDIFIQDNLHMNEKGYAIWVKALKPHLLKNKP</sequence>
<dbReference type="Gene3D" id="3.40.50.1110">
    <property type="entry name" value="SGNH hydrolase"/>
    <property type="match status" value="1"/>
</dbReference>
<keyword evidence="1" id="KW-0732">Signal</keyword>
<dbReference type="GO" id="GO:0004622">
    <property type="term" value="F:phosphatidylcholine lysophospholipase activity"/>
    <property type="evidence" value="ECO:0007669"/>
    <property type="project" value="TreeGrafter"/>
</dbReference>
<proteinExistence type="predicted"/>
<organism evidence="3 4">
    <name type="scientific">Pontibacter qinzhouensis</name>
    <dbReference type="NCBI Taxonomy" id="2603253"/>
    <lineage>
        <taxon>Bacteria</taxon>
        <taxon>Pseudomonadati</taxon>
        <taxon>Bacteroidota</taxon>
        <taxon>Cytophagia</taxon>
        <taxon>Cytophagales</taxon>
        <taxon>Hymenobacteraceae</taxon>
        <taxon>Pontibacter</taxon>
    </lineage>
</organism>
<protein>
    <submittedName>
        <fullName evidence="3">G-D-S-L family lipolytic protein</fullName>
    </submittedName>
</protein>
<evidence type="ECO:0000313" key="4">
    <source>
        <dbReference type="Proteomes" id="UP000321926"/>
    </source>
</evidence>
<dbReference type="PANTHER" id="PTHR30383">
    <property type="entry name" value="THIOESTERASE 1/PROTEASE 1/LYSOPHOSPHOLIPASE L1"/>
    <property type="match status" value="1"/>
</dbReference>
<dbReference type="SUPFAM" id="SSF52266">
    <property type="entry name" value="SGNH hydrolase"/>
    <property type="match status" value="1"/>
</dbReference>
<name>A0A5C8KDJ8_9BACT</name>
<comment type="caution">
    <text evidence="3">The sequence shown here is derived from an EMBL/GenBank/DDBJ whole genome shotgun (WGS) entry which is preliminary data.</text>
</comment>
<accession>A0A5C8KDJ8</accession>